<name>A0A090L0M1_STRRB</name>
<feature type="non-terminal residue" evidence="2">
    <location>
        <position position="1"/>
    </location>
</feature>
<organism evidence="2">
    <name type="scientific">Strongyloides ratti</name>
    <name type="common">Parasitic roundworm</name>
    <dbReference type="NCBI Taxonomy" id="34506"/>
    <lineage>
        <taxon>Eukaryota</taxon>
        <taxon>Metazoa</taxon>
        <taxon>Ecdysozoa</taxon>
        <taxon>Nematoda</taxon>
        <taxon>Chromadorea</taxon>
        <taxon>Rhabditida</taxon>
        <taxon>Tylenchina</taxon>
        <taxon>Panagrolaimomorpha</taxon>
        <taxon>Strongyloidoidea</taxon>
        <taxon>Strongyloididae</taxon>
        <taxon>Strongyloides</taxon>
    </lineage>
</organism>
<dbReference type="WormBase" id="SRAE_0000078600">
    <property type="protein sequence ID" value="SRP05200"/>
    <property type="gene ID" value="WBGene00256545"/>
</dbReference>
<evidence type="ECO:0000313" key="2">
    <source>
        <dbReference type="EMBL" id="CEF61672.1"/>
    </source>
</evidence>
<reference evidence="2" key="1">
    <citation type="submission" date="2014-09" db="EMBL/GenBank/DDBJ databases">
        <authorList>
            <person name="Aslett A.Martin."/>
        </authorList>
    </citation>
    <scope>NUCLEOTIDE SEQUENCE</scope>
    <source>
        <strain evidence="2">ED321 Heterogonic</strain>
    </source>
</reference>
<gene>
    <name evidence="2 4 5" type="ORF">SRAE_0000078600</name>
</gene>
<reference evidence="4" key="3">
    <citation type="submission" date="2020-12" db="UniProtKB">
        <authorList>
            <consortium name="WormBaseParasite"/>
        </authorList>
    </citation>
    <scope>IDENTIFICATION</scope>
</reference>
<evidence type="ECO:0000313" key="5">
    <source>
        <dbReference type="WormBase" id="SRAE_0000078600"/>
    </source>
</evidence>
<dbReference type="RefSeq" id="XP_024500879.1">
    <property type="nucleotide sequence ID" value="XM_024646731.1"/>
</dbReference>
<evidence type="ECO:0000313" key="3">
    <source>
        <dbReference type="Proteomes" id="UP000035682"/>
    </source>
</evidence>
<keyword evidence="1" id="KW-1133">Transmembrane helix</keyword>
<protein>
    <submittedName>
        <fullName evidence="2 4">Uncharacterized protein</fullName>
    </submittedName>
</protein>
<dbReference type="Proteomes" id="UP000035682">
    <property type="component" value="Unplaced"/>
</dbReference>
<dbReference type="AlphaFoldDB" id="A0A090L0M1"/>
<keyword evidence="1" id="KW-0472">Membrane</keyword>
<feature type="transmembrane region" description="Helical" evidence="1">
    <location>
        <begin position="109"/>
        <end position="131"/>
    </location>
</feature>
<proteinExistence type="predicted"/>
<evidence type="ECO:0000256" key="1">
    <source>
        <dbReference type="SAM" id="Phobius"/>
    </source>
</evidence>
<keyword evidence="1" id="KW-0812">Transmembrane</keyword>
<accession>A0A7I5TKD6</accession>
<dbReference type="EMBL" id="LN609451">
    <property type="protein sequence ID" value="CEF61672.1"/>
    <property type="molecule type" value="Genomic_DNA"/>
</dbReference>
<evidence type="ECO:0000313" key="4">
    <source>
        <dbReference type="WBParaSite" id="SRAE_0000078600.1"/>
    </source>
</evidence>
<accession>A0A090L0M1</accession>
<reference evidence="3" key="2">
    <citation type="submission" date="2014-09" db="EMBL/GenBank/DDBJ databases">
        <authorList>
            <person name="Martin A.A."/>
        </authorList>
    </citation>
    <scope>NUCLEOTIDE SEQUENCE</scope>
    <source>
        <strain evidence="3">ED321</strain>
    </source>
</reference>
<dbReference type="CTD" id="36374041"/>
<sequence length="190" mass="21707">SELVTSTIPTVISKFLLHFNECKDWNGITLEYCTIKFDECQLGDINDINLCNVNFCDCLSNHVTKDELENVNPACKNRLVDFCPDTSVLLSFDLDSNSFKFKDTIWNLFSTYSSFVYLGLLFMIIFIYLYVKGYLHSYPLKYEQAPSEMSQVGILSDLTMNMTEVTLLTPTKLKSSSDVKSEFSKKVSIN</sequence>
<dbReference type="WBParaSite" id="SRAE_0000078600.1">
    <property type="protein sequence ID" value="SRAE_0000078600.1"/>
    <property type="gene ID" value="WBGene00256545"/>
</dbReference>
<keyword evidence="3" id="KW-1185">Reference proteome</keyword>
<dbReference type="GeneID" id="36374041"/>